<dbReference type="Proteomes" id="UP000016930">
    <property type="component" value="Unassembled WGS sequence"/>
</dbReference>
<accession>M2R3L4</accession>
<reference evidence="1 2" key="1">
    <citation type="journal article" date="2012" name="Proc. Natl. Acad. Sci. U.S.A.">
        <title>Comparative genomics of Ceriporiopsis subvermispora and Phanerochaete chrysosporium provide insight into selective ligninolysis.</title>
        <authorList>
            <person name="Fernandez-Fueyo E."/>
            <person name="Ruiz-Duenas F.J."/>
            <person name="Ferreira P."/>
            <person name="Floudas D."/>
            <person name="Hibbett D.S."/>
            <person name="Canessa P."/>
            <person name="Larrondo L.F."/>
            <person name="James T.Y."/>
            <person name="Seelenfreund D."/>
            <person name="Lobos S."/>
            <person name="Polanco R."/>
            <person name="Tello M."/>
            <person name="Honda Y."/>
            <person name="Watanabe T."/>
            <person name="Watanabe T."/>
            <person name="Ryu J.S."/>
            <person name="Kubicek C.P."/>
            <person name="Schmoll M."/>
            <person name="Gaskell J."/>
            <person name="Hammel K.E."/>
            <person name="St John F.J."/>
            <person name="Vanden Wymelenberg A."/>
            <person name="Sabat G."/>
            <person name="Splinter BonDurant S."/>
            <person name="Syed K."/>
            <person name="Yadav J.S."/>
            <person name="Doddapaneni H."/>
            <person name="Subramanian V."/>
            <person name="Lavin J.L."/>
            <person name="Oguiza J.A."/>
            <person name="Perez G."/>
            <person name="Pisabarro A.G."/>
            <person name="Ramirez L."/>
            <person name="Santoyo F."/>
            <person name="Master E."/>
            <person name="Coutinho P.M."/>
            <person name="Henrissat B."/>
            <person name="Lombard V."/>
            <person name="Magnuson J.K."/>
            <person name="Kuees U."/>
            <person name="Hori C."/>
            <person name="Igarashi K."/>
            <person name="Samejima M."/>
            <person name="Held B.W."/>
            <person name="Barry K.W."/>
            <person name="LaButti K.M."/>
            <person name="Lapidus A."/>
            <person name="Lindquist E.A."/>
            <person name="Lucas S.M."/>
            <person name="Riley R."/>
            <person name="Salamov A.A."/>
            <person name="Hoffmeister D."/>
            <person name="Schwenk D."/>
            <person name="Hadar Y."/>
            <person name="Yarden O."/>
            <person name="de Vries R.P."/>
            <person name="Wiebenga A."/>
            <person name="Stenlid J."/>
            <person name="Eastwood D."/>
            <person name="Grigoriev I.V."/>
            <person name="Berka R.M."/>
            <person name="Blanchette R.A."/>
            <person name="Kersten P."/>
            <person name="Martinez A.T."/>
            <person name="Vicuna R."/>
            <person name="Cullen D."/>
        </authorList>
    </citation>
    <scope>NUCLEOTIDE SEQUENCE [LARGE SCALE GENOMIC DNA]</scope>
    <source>
        <strain evidence="1 2">B</strain>
    </source>
</reference>
<dbReference type="EMBL" id="KB445794">
    <property type="protein sequence ID" value="EMD39115.1"/>
    <property type="molecule type" value="Genomic_DNA"/>
</dbReference>
<evidence type="ECO:0000313" key="1">
    <source>
        <dbReference type="EMBL" id="EMD39115.1"/>
    </source>
</evidence>
<gene>
    <name evidence="1" type="ORF">CERSUDRAFT_122574</name>
</gene>
<proteinExistence type="predicted"/>
<keyword evidence="2" id="KW-1185">Reference proteome</keyword>
<name>M2R3L4_CERS8</name>
<sequence length="344" mass="39043">MPSLDEVRLEGLSLLSCRFSSLTSLVLHRQPAPFFGQLLEIMRASPKLKVWRSNSAPYSTTQWLYIACPQHGDTCRILSSISFPICTIVTLSHRHCEQRPIASLTDACASLKKKTEACVELKLDVKYTFEPTQLAVLSGDGFTAEWEWASEEDPPQAPALAFFAFNTLSFSNLKHLTIDYRDSGVPLDWFSWSDFFCEVDLVSLCINVIEAAGVDIFGGLSPCNFSSGPNEQTHSTLLWCPWLRWIQIDDLNIMRPFWFLEDDQTNLLHEIVNCLELRDEEGSRLESLILIRKTFAPPEKDYVPHLVDRLRQRKLVDTILVQNLDGTGETEDERIDLRGETAVA</sequence>
<organism evidence="1 2">
    <name type="scientific">Ceriporiopsis subvermispora (strain B)</name>
    <name type="common">White-rot fungus</name>
    <name type="synonym">Gelatoporia subvermispora</name>
    <dbReference type="NCBI Taxonomy" id="914234"/>
    <lineage>
        <taxon>Eukaryota</taxon>
        <taxon>Fungi</taxon>
        <taxon>Dikarya</taxon>
        <taxon>Basidiomycota</taxon>
        <taxon>Agaricomycotina</taxon>
        <taxon>Agaricomycetes</taxon>
        <taxon>Polyporales</taxon>
        <taxon>Gelatoporiaceae</taxon>
        <taxon>Gelatoporia</taxon>
    </lineage>
</organism>
<dbReference type="OrthoDB" id="2801457at2759"/>
<dbReference type="HOGENOM" id="CLU_806535_0_0_1"/>
<protein>
    <submittedName>
        <fullName evidence="1">Uncharacterized protein</fullName>
    </submittedName>
</protein>
<dbReference type="AlphaFoldDB" id="M2R3L4"/>
<evidence type="ECO:0000313" key="2">
    <source>
        <dbReference type="Proteomes" id="UP000016930"/>
    </source>
</evidence>